<proteinExistence type="predicted"/>
<dbReference type="EMBL" id="CAJNOC010000002">
    <property type="protein sequence ID" value="CAF0703142.1"/>
    <property type="molecule type" value="Genomic_DNA"/>
</dbReference>
<gene>
    <name evidence="1" type="ORF">OXX778_LOCUS38</name>
</gene>
<sequence>MEDYNSTMSRKMLTTSSMCLYISPLCSIGEEQPNQKTDINEIIKAFKEACRNSPGFYLNLFYARTMKPDDSIATFCHDIEELLSKGIPG</sequence>
<keyword evidence="2" id="KW-1185">Reference proteome</keyword>
<accession>A0A813M1L9</accession>
<evidence type="ECO:0000313" key="1">
    <source>
        <dbReference type="EMBL" id="CAF0703142.1"/>
    </source>
</evidence>
<protein>
    <submittedName>
        <fullName evidence="1">Uncharacterized protein</fullName>
    </submittedName>
</protein>
<organism evidence="1 2">
    <name type="scientific">Brachionus calyciflorus</name>
    <dbReference type="NCBI Taxonomy" id="104777"/>
    <lineage>
        <taxon>Eukaryota</taxon>
        <taxon>Metazoa</taxon>
        <taxon>Spiralia</taxon>
        <taxon>Gnathifera</taxon>
        <taxon>Rotifera</taxon>
        <taxon>Eurotatoria</taxon>
        <taxon>Monogononta</taxon>
        <taxon>Pseudotrocha</taxon>
        <taxon>Ploima</taxon>
        <taxon>Brachionidae</taxon>
        <taxon>Brachionus</taxon>
    </lineage>
</organism>
<dbReference type="AlphaFoldDB" id="A0A813M1L9"/>
<dbReference type="Proteomes" id="UP000663879">
    <property type="component" value="Unassembled WGS sequence"/>
</dbReference>
<evidence type="ECO:0000313" key="2">
    <source>
        <dbReference type="Proteomes" id="UP000663879"/>
    </source>
</evidence>
<name>A0A813M1L9_9BILA</name>
<reference evidence="1" key="1">
    <citation type="submission" date="2021-02" db="EMBL/GenBank/DDBJ databases">
        <authorList>
            <person name="Nowell W R."/>
        </authorList>
    </citation>
    <scope>NUCLEOTIDE SEQUENCE</scope>
    <source>
        <strain evidence="1">Ploen Becks lab</strain>
    </source>
</reference>
<comment type="caution">
    <text evidence="1">The sequence shown here is derived from an EMBL/GenBank/DDBJ whole genome shotgun (WGS) entry which is preliminary data.</text>
</comment>